<keyword evidence="6" id="KW-0381">Hypersensitive response</keyword>
<evidence type="ECO:0000313" key="16">
    <source>
        <dbReference type="Proteomes" id="UP001161247"/>
    </source>
</evidence>
<proteinExistence type="inferred from homology"/>
<dbReference type="GO" id="GO:0051607">
    <property type="term" value="P:defense response to virus"/>
    <property type="evidence" value="ECO:0007669"/>
    <property type="project" value="UniProtKB-ARBA"/>
</dbReference>
<evidence type="ECO:0000256" key="1">
    <source>
        <dbReference type="ARBA" id="ARBA00002074"/>
    </source>
</evidence>
<feature type="domain" description="Disease resistance R13L4/SHOC-2-like LRR" evidence="14">
    <location>
        <begin position="914"/>
        <end position="1174"/>
    </location>
</feature>
<dbReference type="EMBL" id="OX459123">
    <property type="protein sequence ID" value="CAI9109960.1"/>
    <property type="molecule type" value="Genomic_DNA"/>
</dbReference>
<dbReference type="AlphaFoldDB" id="A0AAV1DSN2"/>
<dbReference type="GO" id="GO:0043531">
    <property type="term" value="F:ADP binding"/>
    <property type="evidence" value="ECO:0007669"/>
    <property type="project" value="InterPro"/>
</dbReference>
<dbReference type="PRINTS" id="PR00364">
    <property type="entry name" value="DISEASERSIST"/>
</dbReference>
<protein>
    <submittedName>
        <fullName evidence="15">OLC1v1009908C1</fullName>
    </submittedName>
</protein>
<dbReference type="SUPFAM" id="SSF52058">
    <property type="entry name" value="L domain-like"/>
    <property type="match status" value="1"/>
</dbReference>
<evidence type="ECO:0000313" key="15">
    <source>
        <dbReference type="EMBL" id="CAI9109960.1"/>
    </source>
</evidence>
<keyword evidence="4" id="KW-0963">Cytoplasm</keyword>
<feature type="domain" description="Disease resistance protein winged helix" evidence="13">
    <location>
        <begin position="765"/>
        <end position="834"/>
    </location>
</feature>
<dbReference type="InterPro" id="IPR042197">
    <property type="entry name" value="Apaf_helical"/>
</dbReference>
<evidence type="ECO:0000259" key="13">
    <source>
        <dbReference type="Pfam" id="PF23559"/>
    </source>
</evidence>
<evidence type="ECO:0000259" key="12">
    <source>
        <dbReference type="Pfam" id="PF12061"/>
    </source>
</evidence>
<dbReference type="InterPro" id="IPR058922">
    <property type="entry name" value="WHD_DRP"/>
</dbReference>
<dbReference type="InterPro" id="IPR021929">
    <property type="entry name" value="R1A-like_N"/>
</dbReference>
<dbReference type="Pfam" id="PF12061">
    <property type="entry name" value="NB-LRR"/>
    <property type="match status" value="1"/>
</dbReference>
<dbReference type="GO" id="GO:0005737">
    <property type="term" value="C:cytoplasm"/>
    <property type="evidence" value="ECO:0007669"/>
    <property type="project" value="UniProtKB-SubCell"/>
</dbReference>
<dbReference type="PANTHER" id="PTHR23155">
    <property type="entry name" value="DISEASE RESISTANCE PROTEIN RP"/>
    <property type="match status" value="1"/>
</dbReference>
<reference evidence="15" key="1">
    <citation type="submission" date="2023-03" db="EMBL/GenBank/DDBJ databases">
        <authorList>
            <person name="Julca I."/>
        </authorList>
    </citation>
    <scope>NUCLEOTIDE SEQUENCE</scope>
</reference>
<keyword evidence="7" id="KW-0677">Repeat</keyword>
<keyword evidence="5" id="KW-0433">Leucine-rich repeat</keyword>
<dbReference type="GO" id="GO:0005524">
    <property type="term" value="F:ATP binding"/>
    <property type="evidence" value="ECO:0007669"/>
    <property type="project" value="UniProtKB-KW"/>
</dbReference>
<keyword evidence="8" id="KW-0547">Nucleotide-binding</keyword>
<evidence type="ECO:0000256" key="10">
    <source>
        <dbReference type="ARBA" id="ARBA00022840"/>
    </source>
</evidence>
<dbReference type="InterPro" id="IPR032675">
    <property type="entry name" value="LRR_dom_sf"/>
</dbReference>
<dbReference type="PANTHER" id="PTHR23155:SF1152">
    <property type="entry name" value="AAA+ ATPASE DOMAIN-CONTAINING PROTEIN"/>
    <property type="match status" value="1"/>
</dbReference>
<dbReference type="Pfam" id="PF23598">
    <property type="entry name" value="LRR_14"/>
    <property type="match status" value="1"/>
</dbReference>
<dbReference type="Gene3D" id="1.10.10.10">
    <property type="entry name" value="Winged helix-like DNA-binding domain superfamily/Winged helix DNA-binding domain"/>
    <property type="match status" value="1"/>
</dbReference>
<dbReference type="Gene3D" id="1.10.8.430">
    <property type="entry name" value="Helical domain of apoptotic protease-activating factors"/>
    <property type="match status" value="1"/>
</dbReference>
<dbReference type="SUPFAM" id="SSF52540">
    <property type="entry name" value="P-loop containing nucleoside triphosphate hydrolases"/>
    <property type="match status" value="1"/>
</dbReference>
<dbReference type="Pfam" id="PF23559">
    <property type="entry name" value="WHD_DRP"/>
    <property type="match status" value="1"/>
</dbReference>
<keyword evidence="16" id="KW-1185">Reference proteome</keyword>
<evidence type="ECO:0000259" key="14">
    <source>
        <dbReference type="Pfam" id="PF23598"/>
    </source>
</evidence>
<dbReference type="InterPro" id="IPR036388">
    <property type="entry name" value="WH-like_DNA-bd_sf"/>
</dbReference>
<dbReference type="InterPro" id="IPR055414">
    <property type="entry name" value="LRR_R13L4/SHOC2-like"/>
</dbReference>
<comment type="similarity">
    <text evidence="3">Belongs to the disease resistance NB-LRR family.</text>
</comment>
<dbReference type="Pfam" id="PF00931">
    <property type="entry name" value="NB-ARC"/>
    <property type="match status" value="1"/>
</dbReference>
<evidence type="ECO:0000256" key="7">
    <source>
        <dbReference type="ARBA" id="ARBA00022737"/>
    </source>
</evidence>
<dbReference type="Gene3D" id="3.40.50.300">
    <property type="entry name" value="P-loop containing nucleotide triphosphate hydrolases"/>
    <property type="match status" value="1"/>
</dbReference>
<dbReference type="InterPro" id="IPR002182">
    <property type="entry name" value="NB-ARC"/>
</dbReference>
<evidence type="ECO:0000256" key="9">
    <source>
        <dbReference type="ARBA" id="ARBA00022821"/>
    </source>
</evidence>
<evidence type="ECO:0000256" key="6">
    <source>
        <dbReference type="ARBA" id="ARBA00022667"/>
    </source>
</evidence>
<keyword evidence="10" id="KW-0067">ATP-binding</keyword>
<dbReference type="InterPro" id="IPR027417">
    <property type="entry name" value="P-loop_NTPase"/>
</dbReference>
<dbReference type="GO" id="GO:0009626">
    <property type="term" value="P:plant-type hypersensitive response"/>
    <property type="evidence" value="ECO:0007669"/>
    <property type="project" value="UniProtKB-KW"/>
</dbReference>
<comment type="subcellular location">
    <subcellularLocation>
        <location evidence="2">Cytoplasm</location>
    </subcellularLocation>
</comment>
<feature type="domain" description="Late blight resistance protein R1A-like N-terminal" evidence="12">
    <location>
        <begin position="135"/>
        <end position="335"/>
    </location>
</feature>
<sequence>MASSIIAYLNSILEDVELLVNETYKPGTKLKFKTLIFRLKNLKTFVLCAIKLSNQPSRESLVVRTKHIVGRNTSMIDALSLLSSSECPFGSDEEVENFVHSIEPNIQSLEEEINGWYKTLSAHSQQSNSLMTDEIEIIDSVLENIEDFLSFGSRFLGTHVLVKAMEASREQMGFMKNFIRFVALRGFEHHRPTENLLIHFAGVALDAAHLRRCDELDEEWWKGLQFRILLLLQKIKPDSPEIYRQHAPTLDMDHDPLIVIKDCLDSLISHLLEILQLDSFHVVCQKDQLRVLYEGLRFLKTSLQQPQNNFTEKIRDQIGSVLYDAGVSLCSVYQTRVELDFGLSDLLESIKFIRTEAGKEVSPTSVVNFPKTDGLGFLDFLLENLMEVSGGQAEPDVKFYAQTLQEELMFFRSSLGEIKELCNEQNEFQVFWNRTIEMAYKAEFLVEHLGVGDISHTFPVLFDSVNKDIQNLRIGALKVLQGKGHAIEVKSGSKKSSQVSSQTTPTITNDVVGFRDEAASIVDRLTRGSNQVRIIVITGMPGQGKTTLAAKVYSDPSVEYHFHIRAWCVVSQIMDKKKVLLELLKQIDPHRYPKMTEQGLTEKIWRHLKGKRYLIFLDDVWTIEAWNSLQGSFPNDSIGSRIIITSRLHNAAPHYMLDQDPLFLRQLSNLESWELLQRKLFLTEGCPPALIKLGKKIAENCKGLPLTIVIVAGLLAATKQEEWVNILDGFSSSFVSSTTQCINTLDLSYKHLPDFLKPCLLYFAIFPEEQEISVRRLVRLWIAEGFIRRAEFKSLEDAAETYMTELIGRSLVMVVQQRSTGGIKRCRVHELLHGFCLKRAKEEHFFHLLKGYDQLLALNEPSNLRRLCIHSEPNAHEGPTHFKKSKLIFPGARSLVFFSQKPWDRQTRLDISFVINIFKGLRVLDLEQIHLVSEFPSEIELLVQLRYLAIRGKSIPTSVGKLSKLETLILDPEINIVSIPDTLWHLGKLKFLYIRSVYYWSGGRLPTENLDSSFVLYDLDRLSGVILPSYGCMENQMKKFPNIRKLKCKIFEYWDNDENFDKILVPDFLTRLESLDIGYVGFQHGRMLEFGLPTNLKKLTLSDFWLPWEAMSSIGKLPNLEVLKLLKGSFTGEKWNMEEGEFSTLRFLAMSSLDIVSWTASDDQFTCFRKLVLFKCKKLKELPSCLEYISTLDMIEVLKCSDTTASLVKKIEEEQSNMGNSALKIMIR</sequence>
<name>A0AAV1DSN2_OLDCO</name>
<evidence type="ECO:0000256" key="4">
    <source>
        <dbReference type="ARBA" id="ARBA00022490"/>
    </source>
</evidence>
<dbReference type="FunFam" id="3.40.50.300:FF:001091">
    <property type="entry name" value="Probable disease resistance protein At1g61300"/>
    <property type="match status" value="1"/>
</dbReference>
<evidence type="ECO:0000256" key="3">
    <source>
        <dbReference type="ARBA" id="ARBA00008894"/>
    </source>
</evidence>
<keyword evidence="9" id="KW-0611">Plant defense</keyword>
<comment type="function">
    <text evidence="1">Confers resistance to late blight (Phytophthora infestans) races carrying the avirulence gene Avr1. Resistance proteins guard the plant against pathogens that contain an appropriate avirulence protein via an indirect interaction with this avirulence protein. That triggers a defense system including the hypersensitive response, which restricts the pathogen growth.</text>
</comment>
<organism evidence="15 16">
    <name type="scientific">Oldenlandia corymbosa var. corymbosa</name>
    <dbReference type="NCBI Taxonomy" id="529605"/>
    <lineage>
        <taxon>Eukaryota</taxon>
        <taxon>Viridiplantae</taxon>
        <taxon>Streptophyta</taxon>
        <taxon>Embryophyta</taxon>
        <taxon>Tracheophyta</taxon>
        <taxon>Spermatophyta</taxon>
        <taxon>Magnoliopsida</taxon>
        <taxon>eudicotyledons</taxon>
        <taxon>Gunneridae</taxon>
        <taxon>Pentapetalae</taxon>
        <taxon>asterids</taxon>
        <taxon>lamiids</taxon>
        <taxon>Gentianales</taxon>
        <taxon>Rubiaceae</taxon>
        <taxon>Rubioideae</taxon>
        <taxon>Spermacoceae</taxon>
        <taxon>Hedyotis-Oldenlandia complex</taxon>
        <taxon>Oldenlandia</taxon>
    </lineage>
</organism>
<evidence type="ECO:0000256" key="5">
    <source>
        <dbReference type="ARBA" id="ARBA00022614"/>
    </source>
</evidence>
<dbReference type="FunFam" id="1.10.10.10:FF:000322">
    <property type="entry name" value="Probable disease resistance protein At1g63360"/>
    <property type="match status" value="1"/>
</dbReference>
<evidence type="ECO:0000256" key="2">
    <source>
        <dbReference type="ARBA" id="ARBA00004496"/>
    </source>
</evidence>
<evidence type="ECO:0000259" key="11">
    <source>
        <dbReference type="Pfam" id="PF00931"/>
    </source>
</evidence>
<dbReference type="Gene3D" id="3.80.10.10">
    <property type="entry name" value="Ribonuclease Inhibitor"/>
    <property type="match status" value="1"/>
</dbReference>
<dbReference type="InterPro" id="IPR044974">
    <property type="entry name" value="Disease_R_plants"/>
</dbReference>
<feature type="domain" description="NB-ARC" evidence="11">
    <location>
        <begin position="519"/>
        <end position="681"/>
    </location>
</feature>
<accession>A0AAV1DSN2</accession>
<dbReference type="Proteomes" id="UP001161247">
    <property type="component" value="Chromosome 6"/>
</dbReference>
<gene>
    <name evidence="15" type="ORF">OLC1_LOCUS17726</name>
</gene>
<evidence type="ECO:0000256" key="8">
    <source>
        <dbReference type="ARBA" id="ARBA00022741"/>
    </source>
</evidence>